<reference evidence="1" key="1">
    <citation type="submission" date="2022-03" db="EMBL/GenBank/DDBJ databases">
        <authorList>
            <person name="Lindestad O."/>
        </authorList>
    </citation>
    <scope>NUCLEOTIDE SEQUENCE</scope>
</reference>
<proteinExistence type="predicted"/>
<keyword evidence="2" id="KW-1185">Reference proteome</keyword>
<evidence type="ECO:0000313" key="2">
    <source>
        <dbReference type="Proteomes" id="UP000838756"/>
    </source>
</evidence>
<sequence>MTEFNIDRRHWERLAEGRDEWRKSINEECRICDESWLGVLAQKRLRRHTTGSSDCAEGFNCHIWGRKCRSRIGLFSHTK</sequence>
<organism evidence="1 2">
    <name type="scientific">Pararge aegeria aegeria</name>
    <dbReference type="NCBI Taxonomy" id="348720"/>
    <lineage>
        <taxon>Eukaryota</taxon>
        <taxon>Metazoa</taxon>
        <taxon>Ecdysozoa</taxon>
        <taxon>Arthropoda</taxon>
        <taxon>Hexapoda</taxon>
        <taxon>Insecta</taxon>
        <taxon>Pterygota</taxon>
        <taxon>Neoptera</taxon>
        <taxon>Endopterygota</taxon>
        <taxon>Lepidoptera</taxon>
        <taxon>Glossata</taxon>
        <taxon>Ditrysia</taxon>
        <taxon>Papilionoidea</taxon>
        <taxon>Nymphalidae</taxon>
        <taxon>Satyrinae</taxon>
        <taxon>Satyrini</taxon>
        <taxon>Parargina</taxon>
        <taxon>Pararge</taxon>
    </lineage>
</organism>
<dbReference type="AlphaFoldDB" id="A0A8S4RC29"/>
<dbReference type="Proteomes" id="UP000838756">
    <property type="component" value="Unassembled WGS sequence"/>
</dbReference>
<gene>
    <name evidence="1" type="primary">jg6323</name>
    <name evidence="1" type="ORF">PAEG_LOCUS12116</name>
</gene>
<dbReference type="OrthoDB" id="425681at2759"/>
<comment type="caution">
    <text evidence="1">The sequence shown here is derived from an EMBL/GenBank/DDBJ whole genome shotgun (WGS) entry which is preliminary data.</text>
</comment>
<protein>
    <submittedName>
        <fullName evidence="1">Jg6323 protein</fullName>
    </submittedName>
</protein>
<dbReference type="EMBL" id="CAKXAJ010025041">
    <property type="protein sequence ID" value="CAH2234250.1"/>
    <property type="molecule type" value="Genomic_DNA"/>
</dbReference>
<name>A0A8S4RC29_9NEOP</name>
<evidence type="ECO:0000313" key="1">
    <source>
        <dbReference type="EMBL" id="CAH2234250.1"/>
    </source>
</evidence>
<accession>A0A8S4RC29</accession>